<sequence>MTDAHQVQEQLERAAAARLEHAQLRQRLEGSVPHLHDLENRVAELRQRLQVETADVEKLESFSPTKAWAVLKGSHAADLDRESAEREAARYAVAEAEARRDSITRDRAALQSRLAELGDVETQYQQAVAAKEAWLAEHDAERAAPLAEIAERRGELEALDREAREAHDAGRVAHELLSQASAMLGSAGSWSTWDAFGGGGLLTDMMKYEKVDRATELLRRADLALAAFSRELADVHLPEVRGVQVDQMMRTFDVWFDNIFSDMAVRSRIQDAAARVGQALGQVEQALGALDRKIRDLARERAALDVRREELLLT</sequence>
<dbReference type="EMBL" id="JAIEZQ010000002">
    <property type="protein sequence ID" value="MBY9075250.1"/>
    <property type="molecule type" value="Genomic_DNA"/>
</dbReference>
<dbReference type="Proteomes" id="UP000754710">
    <property type="component" value="Unassembled WGS sequence"/>
</dbReference>
<comment type="caution">
    <text evidence="2">The sequence shown here is derived from an EMBL/GenBank/DDBJ whole genome shotgun (WGS) entry which is preliminary data.</text>
</comment>
<feature type="coiled-coil region" evidence="1">
    <location>
        <begin position="79"/>
        <end position="113"/>
    </location>
</feature>
<keyword evidence="3" id="KW-1185">Reference proteome</keyword>
<protein>
    <submittedName>
        <fullName evidence="2">Uncharacterized protein</fullName>
    </submittedName>
</protein>
<organism evidence="2 3">
    <name type="scientific">Nocardioides jiangsuensis</name>
    <dbReference type="NCBI Taxonomy" id="2866161"/>
    <lineage>
        <taxon>Bacteria</taxon>
        <taxon>Bacillati</taxon>
        <taxon>Actinomycetota</taxon>
        <taxon>Actinomycetes</taxon>
        <taxon>Propionibacteriales</taxon>
        <taxon>Nocardioidaceae</taxon>
        <taxon>Nocardioides</taxon>
    </lineage>
</organism>
<name>A0ABS7RMZ3_9ACTN</name>
<reference evidence="2 3" key="1">
    <citation type="submission" date="2021-08" db="EMBL/GenBank/DDBJ databases">
        <title>Nocardioides bacterium WL0053 sp. nov., isolated from the sediment.</title>
        <authorList>
            <person name="Wang L."/>
            <person name="Zhang D."/>
            <person name="Zhang A."/>
        </authorList>
    </citation>
    <scope>NUCLEOTIDE SEQUENCE [LARGE SCALE GENOMIC DNA]</scope>
    <source>
        <strain evidence="2 3">WL0053</strain>
    </source>
</reference>
<accession>A0ABS7RMZ3</accession>
<gene>
    <name evidence="2" type="ORF">K1X13_10515</name>
</gene>
<evidence type="ECO:0000313" key="2">
    <source>
        <dbReference type="EMBL" id="MBY9075250.1"/>
    </source>
</evidence>
<feature type="coiled-coil region" evidence="1">
    <location>
        <begin position="7"/>
        <end position="55"/>
    </location>
</feature>
<evidence type="ECO:0000256" key="1">
    <source>
        <dbReference type="SAM" id="Coils"/>
    </source>
</evidence>
<dbReference type="RefSeq" id="WP_221025021.1">
    <property type="nucleotide sequence ID" value="NZ_JAIEZQ010000002.1"/>
</dbReference>
<evidence type="ECO:0000313" key="3">
    <source>
        <dbReference type="Proteomes" id="UP000754710"/>
    </source>
</evidence>
<keyword evidence="1" id="KW-0175">Coiled coil</keyword>
<proteinExistence type="predicted"/>